<dbReference type="PANTHER" id="PTHR46320">
    <property type="entry name" value="GLYCEROPHOSPHODIESTER PHOSPHODIESTERASE 1"/>
    <property type="match status" value="1"/>
</dbReference>
<dbReference type="InterPro" id="IPR017946">
    <property type="entry name" value="PLC-like_Pdiesterase_TIM-brl"/>
</dbReference>
<dbReference type="EMBL" id="FXBL01000004">
    <property type="protein sequence ID" value="SMH44823.1"/>
    <property type="molecule type" value="Genomic_DNA"/>
</dbReference>
<dbReference type="PROSITE" id="PS51704">
    <property type="entry name" value="GP_PDE"/>
    <property type="match status" value="1"/>
</dbReference>
<evidence type="ECO:0000259" key="1">
    <source>
        <dbReference type="PROSITE" id="PS51704"/>
    </source>
</evidence>
<dbReference type="GO" id="GO:0070291">
    <property type="term" value="P:N-acylethanolamine metabolic process"/>
    <property type="evidence" value="ECO:0007669"/>
    <property type="project" value="TreeGrafter"/>
</dbReference>
<keyword evidence="3" id="KW-1185">Reference proteome</keyword>
<name>A0A1X7P4A8_9HYPH</name>
<feature type="domain" description="GP-PDE" evidence="1">
    <location>
        <begin position="43"/>
        <end position="325"/>
    </location>
</feature>
<evidence type="ECO:0000313" key="2">
    <source>
        <dbReference type="EMBL" id="SMH44823.1"/>
    </source>
</evidence>
<dbReference type="GO" id="GO:0006644">
    <property type="term" value="P:phospholipid metabolic process"/>
    <property type="evidence" value="ECO:0007669"/>
    <property type="project" value="TreeGrafter"/>
</dbReference>
<organism evidence="2 3">
    <name type="scientific">Mesorhizobium australicum</name>
    <dbReference type="NCBI Taxonomy" id="536018"/>
    <lineage>
        <taxon>Bacteria</taxon>
        <taxon>Pseudomonadati</taxon>
        <taxon>Pseudomonadota</taxon>
        <taxon>Alphaproteobacteria</taxon>
        <taxon>Hyphomicrobiales</taxon>
        <taxon>Phyllobacteriaceae</taxon>
        <taxon>Mesorhizobium</taxon>
    </lineage>
</organism>
<gene>
    <name evidence="2" type="ORF">SAMN02982922_3112</name>
</gene>
<dbReference type="InterPro" id="IPR032160">
    <property type="entry name" value="DUF4996"/>
</dbReference>
<dbReference type="SUPFAM" id="SSF51695">
    <property type="entry name" value="PLC-like phosphodiesterases"/>
    <property type="match status" value="1"/>
</dbReference>
<dbReference type="RefSeq" id="WP_085464976.1">
    <property type="nucleotide sequence ID" value="NZ_FXBL01000004.1"/>
</dbReference>
<reference evidence="2 3" key="1">
    <citation type="submission" date="2017-04" db="EMBL/GenBank/DDBJ databases">
        <authorList>
            <person name="Afonso C.L."/>
            <person name="Miller P.J."/>
            <person name="Scott M.A."/>
            <person name="Spackman E."/>
            <person name="Goraichik I."/>
            <person name="Dimitrov K.M."/>
            <person name="Suarez D.L."/>
            <person name="Swayne D.E."/>
        </authorList>
    </citation>
    <scope>NUCLEOTIDE SEQUENCE [LARGE SCALE GENOMIC DNA]</scope>
    <source>
        <strain evidence="2 3">B5P</strain>
    </source>
</reference>
<evidence type="ECO:0000313" key="3">
    <source>
        <dbReference type="Proteomes" id="UP000193083"/>
    </source>
</evidence>
<protein>
    <submittedName>
        <fullName evidence="2">Glycerophosphoryl diester phosphodiesterase</fullName>
    </submittedName>
</protein>
<dbReference type="GO" id="GO:0005886">
    <property type="term" value="C:plasma membrane"/>
    <property type="evidence" value="ECO:0007669"/>
    <property type="project" value="TreeGrafter"/>
</dbReference>
<dbReference type="InterPro" id="IPR030395">
    <property type="entry name" value="GP_PDE_dom"/>
</dbReference>
<dbReference type="CDD" id="cd08566">
    <property type="entry name" value="GDPD_AtGDE_like"/>
    <property type="match status" value="1"/>
</dbReference>
<dbReference type="GO" id="GO:0006580">
    <property type="term" value="P:ethanolamine metabolic process"/>
    <property type="evidence" value="ECO:0007669"/>
    <property type="project" value="TreeGrafter"/>
</dbReference>
<dbReference type="Pfam" id="PF03009">
    <property type="entry name" value="GDPD"/>
    <property type="match status" value="1"/>
</dbReference>
<sequence length="344" mass="37154">MRAIIGGILLSVLLGCGLALADAGRVGEIRERLSSANQWRDHVMVVAHRAGGLQARKSRFPENSRAALADAISIGAEMVEIDVQKSSDGTYVVVHDTWLDRTTNCRGEVADRTLAELRTCQLVVEGTSIPTDEAVPTLAEYLEAARGRIMVNIDNKLAPDDLVGMTQLAERLGLADHLVVKLNLWNEERIAEAHRLIGLMPRGVIFMPIVADDAVRDPGLLERVTSTVSADAVELIAWHKDGQPMTPDGGPLFGTRARAVAVRGGWHLWVNTYGIVNKSAGMLAGGRGDQLAVEADLPGEAFGFWVDRGATIIQTDEPGEAIRWLDANGYRRPYAAGTQQAAAR</sequence>
<dbReference type="Pfam" id="PF16387">
    <property type="entry name" value="DUF4996"/>
    <property type="match status" value="1"/>
</dbReference>
<dbReference type="AlphaFoldDB" id="A0A1X7P4A8"/>
<dbReference type="PANTHER" id="PTHR46320:SF1">
    <property type="entry name" value="GLYCEROPHOSPHODIESTER PHOSPHODIESTERASE 1"/>
    <property type="match status" value="1"/>
</dbReference>
<dbReference type="Gene3D" id="3.20.20.190">
    <property type="entry name" value="Phosphatidylinositol (PI) phosphodiesterase"/>
    <property type="match status" value="1"/>
</dbReference>
<accession>A0A1X7P4A8</accession>
<dbReference type="OrthoDB" id="9809317at2"/>
<dbReference type="Proteomes" id="UP000193083">
    <property type="component" value="Unassembled WGS sequence"/>
</dbReference>
<proteinExistence type="predicted"/>
<dbReference type="PROSITE" id="PS51257">
    <property type="entry name" value="PROKAR_LIPOPROTEIN"/>
    <property type="match status" value="1"/>
</dbReference>
<dbReference type="GO" id="GO:0008889">
    <property type="term" value="F:glycerophosphodiester phosphodiesterase activity"/>
    <property type="evidence" value="ECO:0007669"/>
    <property type="project" value="TreeGrafter"/>
</dbReference>